<protein>
    <submittedName>
        <fullName evidence="1">Uncharacterized protein</fullName>
    </submittedName>
</protein>
<sequence>MKKKVIYISWVKLNNKIAQDWYLNYLLQSGLNVEYWDISGILRQKFSTYSDSIFDIVRNIKSWKNFELLIQSTENRNAVYVVLISPSWPTRRPFQILSKHLKKVVFIDWGEMPYSKAARIEKIFYWISHNPIKLAQLTLEKLLWFVMKKFKVIKPFDIIFYVGDMPYKKKMFSKKAVPINFSDYEDFLRIKVKDKNSIVNYKYAVFIDQNLPYHLDFELLNLPTVTAKKYYKSLNNFFSLIEKQYKIRIVIAAHPTADIKKSEFYGRQVFKMQTAELIKDAEFVLMHTTSAVSFAILNFKPIIFFYTEEMFKLKTPTILDGIFSLSKYLGEKAYNIDMIYESRKFKIQQPRKQFFTKYKYRYLTSKLSENILSSEIFLREINSI</sequence>
<evidence type="ECO:0000313" key="2">
    <source>
        <dbReference type="Proteomes" id="UP000312102"/>
    </source>
</evidence>
<organism evidence="1 2">
    <name type="scientific">Candidatus Methylopumilus rimovensis</name>
    <dbReference type="NCBI Taxonomy" id="2588535"/>
    <lineage>
        <taxon>Bacteria</taxon>
        <taxon>Pseudomonadati</taxon>
        <taxon>Pseudomonadota</taxon>
        <taxon>Betaproteobacteria</taxon>
        <taxon>Nitrosomonadales</taxon>
        <taxon>Methylophilaceae</taxon>
        <taxon>Candidatus Methylopumilus</taxon>
    </lineage>
</organism>
<dbReference type="RefSeq" id="WP_139883079.1">
    <property type="nucleotide sequence ID" value="NZ_CP040986.1"/>
</dbReference>
<keyword evidence="2" id="KW-1185">Reference proteome</keyword>
<name>A0AAE6FTD0_9PROT</name>
<dbReference type="Proteomes" id="UP000312102">
    <property type="component" value="Chromosome"/>
</dbReference>
<proteinExistence type="predicted"/>
<reference evidence="1 2" key="1">
    <citation type="journal article" date="2019" name="ISME J.">
        <title>Evolution in action: habitat transition from sediment to the pelagial leads to genome streamlining in Methylophilaceae.</title>
        <authorList>
            <person name="Salcher M."/>
            <person name="Schaefle D."/>
            <person name="Kaspar M."/>
            <person name="Neuenschwander S.M."/>
            <person name="Ghai R."/>
        </authorList>
    </citation>
    <scope>NUCLEOTIDE SEQUENCE [LARGE SCALE GENOMIC DNA]</scope>
    <source>
        <strain evidence="1 2">MMS-RI-1</strain>
    </source>
</reference>
<gene>
    <name evidence="1" type="ORF">FIT61_02715</name>
</gene>
<dbReference type="AlphaFoldDB" id="A0AAE6FTD0"/>
<accession>A0AAE6FTD0</accession>
<dbReference type="EMBL" id="CP040986">
    <property type="protein sequence ID" value="QDD13373.1"/>
    <property type="molecule type" value="Genomic_DNA"/>
</dbReference>
<evidence type="ECO:0000313" key="1">
    <source>
        <dbReference type="EMBL" id="QDD13373.1"/>
    </source>
</evidence>
<dbReference type="KEGG" id="mrk:FIT61_02715"/>